<evidence type="ECO:0000313" key="3">
    <source>
        <dbReference type="EMBL" id="GAA1516933.1"/>
    </source>
</evidence>
<evidence type="ECO:0000313" key="4">
    <source>
        <dbReference type="Proteomes" id="UP001500443"/>
    </source>
</evidence>
<dbReference type="EMBL" id="BAAAPF010000608">
    <property type="protein sequence ID" value="GAA1516933.1"/>
    <property type="molecule type" value="Genomic_DNA"/>
</dbReference>
<keyword evidence="2" id="KW-0326">Glycosidase</keyword>
<protein>
    <submittedName>
        <fullName evidence="3">Uncharacterized protein</fullName>
    </submittedName>
</protein>
<dbReference type="InterPro" id="IPR011683">
    <property type="entry name" value="Glyco_hydro_53"/>
</dbReference>
<dbReference type="Gene3D" id="3.20.20.80">
    <property type="entry name" value="Glycosidases"/>
    <property type="match status" value="1"/>
</dbReference>
<dbReference type="Proteomes" id="UP001500443">
    <property type="component" value="Unassembled WGS sequence"/>
</dbReference>
<sequence>MVVTALSYYWVWHGSMSNLHNVIVGMRTRYGKPVVLWSGRINPNVRWTP</sequence>
<gene>
    <name evidence="3" type="ORF">GCM10009802_67670</name>
</gene>
<comment type="caution">
    <text evidence="3">The sequence shown here is derived from an EMBL/GenBank/DDBJ whole genome shotgun (WGS) entry which is preliminary data.</text>
</comment>
<name>A0ABN2AES4_9ACTN</name>
<organism evidence="3 4">
    <name type="scientific">Streptomyces synnematoformans</name>
    <dbReference type="NCBI Taxonomy" id="415721"/>
    <lineage>
        <taxon>Bacteria</taxon>
        <taxon>Bacillati</taxon>
        <taxon>Actinomycetota</taxon>
        <taxon>Actinomycetes</taxon>
        <taxon>Kitasatosporales</taxon>
        <taxon>Streptomycetaceae</taxon>
        <taxon>Streptomyces</taxon>
    </lineage>
</organism>
<keyword evidence="4" id="KW-1185">Reference proteome</keyword>
<accession>A0ABN2AES4</accession>
<evidence type="ECO:0000256" key="2">
    <source>
        <dbReference type="ARBA" id="ARBA00023295"/>
    </source>
</evidence>
<dbReference type="Pfam" id="PF07745">
    <property type="entry name" value="Glyco_hydro_53"/>
    <property type="match status" value="1"/>
</dbReference>
<reference evidence="3 4" key="1">
    <citation type="journal article" date="2019" name="Int. J. Syst. Evol. Microbiol.">
        <title>The Global Catalogue of Microorganisms (GCM) 10K type strain sequencing project: providing services to taxonomists for standard genome sequencing and annotation.</title>
        <authorList>
            <consortium name="The Broad Institute Genomics Platform"/>
            <consortium name="The Broad Institute Genome Sequencing Center for Infectious Disease"/>
            <person name="Wu L."/>
            <person name="Ma J."/>
        </authorList>
    </citation>
    <scope>NUCLEOTIDE SEQUENCE [LARGE SCALE GENOMIC DNA]</scope>
    <source>
        <strain evidence="3 4">JCM 15481</strain>
    </source>
</reference>
<proteinExistence type="predicted"/>
<evidence type="ECO:0000256" key="1">
    <source>
        <dbReference type="ARBA" id="ARBA00022801"/>
    </source>
</evidence>
<keyword evidence="1" id="KW-0378">Hydrolase</keyword>